<accession>A0A8E0RP98</accession>
<evidence type="ECO:0000313" key="1">
    <source>
        <dbReference type="EMBL" id="KAA0185664.1"/>
    </source>
</evidence>
<dbReference type="InterPro" id="IPR007175">
    <property type="entry name" value="Rpr2/Snm1/Rpp21"/>
</dbReference>
<reference evidence="1" key="1">
    <citation type="submission" date="2019-05" db="EMBL/GenBank/DDBJ databases">
        <title>Annotation for the trematode Fasciolopsis buski.</title>
        <authorList>
            <person name="Choi Y.-J."/>
        </authorList>
    </citation>
    <scope>NUCLEOTIDE SEQUENCE</scope>
    <source>
        <strain evidence="1">HT</strain>
        <tissue evidence="1">Whole worm</tissue>
    </source>
</reference>
<evidence type="ECO:0000313" key="2">
    <source>
        <dbReference type="Proteomes" id="UP000728185"/>
    </source>
</evidence>
<dbReference type="Proteomes" id="UP000728185">
    <property type="component" value="Unassembled WGS sequence"/>
</dbReference>
<dbReference type="GO" id="GO:0006396">
    <property type="term" value="P:RNA processing"/>
    <property type="evidence" value="ECO:0007669"/>
    <property type="project" value="InterPro"/>
</dbReference>
<dbReference type="AlphaFoldDB" id="A0A8E0RP98"/>
<keyword evidence="2" id="KW-1185">Reference proteome</keyword>
<comment type="caution">
    <text evidence="1">The sequence shown here is derived from an EMBL/GenBank/DDBJ whole genome shotgun (WGS) entry which is preliminary data.</text>
</comment>
<dbReference type="Gene3D" id="6.20.50.20">
    <property type="match status" value="1"/>
</dbReference>
<protein>
    <submittedName>
        <fullName evidence="1">Ribonuclease P protein subunit RPR2</fullName>
    </submittedName>
</protein>
<dbReference type="EMBL" id="LUCM01010312">
    <property type="protein sequence ID" value="KAA0185664.1"/>
    <property type="molecule type" value="Genomic_DNA"/>
</dbReference>
<dbReference type="OrthoDB" id="128536at2759"/>
<dbReference type="Pfam" id="PF04032">
    <property type="entry name" value="Rpr2"/>
    <property type="match status" value="1"/>
</dbReference>
<gene>
    <name evidence="1" type="ORF">FBUS_01211</name>
</gene>
<sequence>MGKQLRTARENAKPSPVQHTMNFLYQQALLIEHANWTSSNSGAKTAHRSLSQNALRQLVFLSEKSHTRLAPELRRTICRKCHALLTCPNGMRLHIRSGKINWQCSTCSTKETISIGKNATWNPSYPELYLENLLSGAVLGET</sequence>
<organism evidence="1 2">
    <name type="scientific">Fasciolopsis buskii</name>
    <dbReference type="NCBI Taxonomy" id="27845"/>
    <lineage>
        <taxon>Eukaryota</taxon>
        <taxon>Metazoa</taxon>
        <taxon>Spiralia</taxon>
        <taxon>Lophotrochozoa</taxon>
        <taxon>Platyhelminthes</taxon>
        <taxon>Trematoda</taxon>
        <taxon>Digenea</taxon>
        <taxon>Plagiorchiida</taxon>
        <taxon>Echinostomata</taxon>
        <taxon>Echinostomatoidea</taxon>
        <taxon>Fasciolidae</taxon>
        <taxon>Fasciolopsis</taxon>
    </lineage>
</organism>
<proteinExistence type="predicted"/>
<name>A0A8E0RP98_9TREM</name>